<gene>
    <name evidence="11" type="ORF">PSQ39_12225</name>
</gene>
<feature type="domain" description="UDP-glucose 4-epimerase CapD C-terminal" evidence="10">
    <location>
        <begin position="283"/>
        <end position="330"/>
    </location>
</feature>
<keyword evidence="12" id="KW-1185">Reference proteome</keyword>
<dbReference type="InterPro" id="IPR003869">
    <property type="entry name" value="Polysac_CapD-like"/>
</dbReference>
<dbReference type="RefSeq" id="WP_273927096.1">
    <property type="nucleotide sequence ID" value="NZ_JAQSIO010000004.1"/>
</dbReference>
<evidence type="ECO:0000259" key="10">
    <source>
        <dbReference type="Pfam" id="PF08485"/>
    </source>
</evidence>
<reference evidence="11 12" key="1">
    <citation type="submission" date="2023-02" db="EMBL/GenBank/DDBJ databases">
        <title>Bacterial whole genome sequence for Curvibacter sp. HBC28.</title>
        <authorList>
            <person name="Le V."/>
            <person name="Ko S.-R."/>
            <person name="Ahn C.-Y."/>
            <person name="Oh H.-M."/>
        </authorList>
    </citation>
    <scope>NUCLEOTIDE SEQUENCE [LARGE SCALE GENOMIC DNA]</scope>
    <source>
        <strain evidence="11 12">HBC28</strain>
    </source>
</reference>
<accession>A0ABT5MFP5</accession>
<dbReference type="PANTHER" id="PTHR43318">
    <property type="entry name" value="UDP-N-ACETYLGLUCOSAMINE 4,6-DEHYDRATASE"/>
    <property type="match status" value="1"/>
</dbReference>
<dbReference type="InterPro" id="IPR051203">
    <property type="entry name" value="Polysaccharide_Synthase-Rel"/>
</dbReference>
<evidence type="ECO:0000259" key="9">
    <source>
        <dbReference type="Pfam" id="PF02719"/>
    </source>
</evidence>
<keyword evidence="6" id="KW-0413">Isomerase</keyword>
<dbReference type="Pfam" id="PF02719">
    <property type="entry name" value="Polysacc_synt_2"/>
    <property type="match status" value="1"/>
</dbReference>
<evidence type="ECO:0000313" key="11">
    <source>
        <dbReference type="EMBL" id="MDD0815396.1"/>
    </source>
</evidence>
<evidence type="ECO:0000256" key="3">
    <source>
        <dbReference type="ARBA" id="ARBA00013189"/>
    </source>
</evidence>
<dbReference type="SUPFAM" id="SSF51735">
    <property type="entry name" value="NAD(P)-binding Rossmann-fold domains"/>
    <property type="match status" value="1"/>
</dbReference>
<keyword evidence="5" id="KW-0448">Lipopolysaccharide biosynthesis</keyword>
<comment type="catalytic activity">
    <reaction evidence="1">
        <text>UDP-alpha-D-glucose = UDP-alpha-D-galactose</text>
        <dbReference type="Rhea" id="RHEA:22168"/>
        <dbReference type="ChEBI" id="CHEBI:58885"/>
        <dbReference type="ChEBI" id="CHEBI:66914"/>
        <dbReference type="EC" id="5.1.3.2"/>
    </reaction>
</comment>
<evidence type="ECO:0000256" key="5">
    <source>
        <dbReference type="ARBA" id="ARBA00022985"/>
    </source>
</evidence>
<name>A0ABT5MFP5_9BURK</name>
<comment type="caution">
    <text evidence="11">The sequence shown here is derived from an EMBL/GenBank/DDBJ whole genome shotgun (WGS) entry which is preliminary data.</text>
</comment>
<sequence length="342" mass="38134">MFKDRILLITGGTGSFGNAVLRRFLNSDLREIRILSRDEKKQDDMRKRYNSPKLKFYIGDVRDPQSVLNAVRGSDFIYHAAALKQVPSCEFHPLEAVKTNILGTENVLEAAISCGVKRVVCLSTDKAVYPINAMGISKAMMEKVIVAKSRGQEATVICATRYGNVMASRGSVIPLFVDQIRSGRPITITDPHMTRFMMTLDDAVDLVLFAFEHGRPGEIYVQKAPAATIDTLARALTTLMQVPDHPIQVMGTRHGEKLFEALLSREEMACAQDLGDYYCVPPDLRDLNYGKYVEQGEPRISEAVEYTSHNTTRLDQAGMQALLLKLSFMQATVRGELAQPEE</sequence>
<organism evidence="11 12">
    <name type="scientific">Curvibacter microcysteis</name>
    <dbReference type="NCBI Taxonomy" id="3026419"/>
    <lineage>
        <taxon>Bacteria</taxon>
        <taxon>Pseudomonadati</taxon>
        <taxon>Pseudomonadota</taxon>
        <taxon>Betaproteobacteria</taxon>
        <taxon>Burkholderiales</taxon>
        <taxon>Comamonadaceae</taxon>
        <taxon>Curvibacter</taxon>
    </lineage>
</organism>
<protein>
    <recommendedName>
        <fullName evidence="4">UDP-glucose 4-epimerase</fullName>
        <ecNumber evidence="3">5.1.3.2</ecNumber>
    </recommendedName>
    <alternativeName>
        <fullName evidence="8">Galactowaldenase</fullName>
    </alternativeName>
    <alternativeName>
        <fullName evidence="7">UDP-galactose 4-epimerase</fullName>
    </alternativeName>
</protein>
<dbReference type="EMBL" id="JAQSIO010000004">
    <property type="protein sequence ID" value="MDD0815396.1"/>
    <property type="molecule type" value="Genomic_DNA"/>
</dbReference>
<dbReference type="Gene3D" id="3.40.50.720">
    <property type="entry name" value="NAD(P)-binding Rossmann-like Domain"/>
    <property type="match status" value="1"/>
</dbReference>
<dbReference type="InterPro" id="IPR013692">
    <property type="entry name" value="CapD_C"/>
</dbReference>
<evidence type="ECO:0000256" key="4">
    <source>
        <dbReference type="ARBA" id="ARBA00018569"/>
    </source>
</evidence>
<dbReference type="InterPro" id="IPR036291">
    <property type="entry name" value="NAD(P)-bd_dom_sf"/>
</dbReference>
<feature type="domain" description="Polysaccharide biosynthesis protein CapD-like" evidence="9">
    <location>
        <begin position="7"/>
        <end position="280"/>
    </location>
</feature>
<dbReference type="Proteomes" id="UP001528672">
    <property type="component" value="Unassembled WGS sequence"/>
</dbReference>
<dbReference type="EC" id="5.1.3.2" evidence="3"/>
<comment type="similarity">
    <text evidence="2">Belongs to the polysaccharide synthase family.</text>
</comment>
<dbReference type="Pfam" id="PF08485">
    <property type="entry name" value="Polysacc_syn_2C"/>
    <property type="match status" value="1"/>
</dbReference>
<evidence type="ECO:0000256" key="2">
    <source>
        <dbReference type="ARBA" id="ARBA00007430"/>
    </source>
</evidence>
<evidence type="ECO:0000256" key="6">
    <source>
        <dbReference type="ARBA" id="ARBA00023235"/>
    </source>
</evidence>
<dbReference type="PANTHER" id="PTHR43318:SF2">
    <property type="entry name" value="UDP-N-ACETYLGLUCOSAMINE 4,6-DEHYDRATASE (INVERTING)"/>
    <property type="match status" value="1"/>
</dbReference>
<evidence type="ECO:0000256" key="1">
    <source>
        <dbReference type="ARBA" id="ARBA00000083"/>
    </source>
</evidence>
<evidence type="ECO:0000256" key="7">
    <source>
        <dbReference type="ARBA" id="ARBA00031367"/>
    </source>
</evidence>
<proteinExistence type="inferred from homology"/>
<evidence type="ECO:0000256" key="8">
    <source>
        <dbReference type="ARBA" id="ARBA00033067"/>
    </source>
</evidence>
<evidence type="ECO:0000313" key="12">
    <source>
        <dbReference type="Proteomes" id="UP001528672"/>
    </source>
</evidence>
<dbReference type="CDD" id="cd05237">
    <property type="entry name" value="UDP_invert_4-6DH_SDR_e"/>
    <property type="match status" value="1"/>
</dbReference>